<feature type="compositionally biased region" description="Low complexity" evidence="1">
    <location>
        <begin position="29"/>
        <end position="39"/>
    </location>
</feature>
<feature type="region of interest" description="Disordered" evidence="1">
    <location>
        <begin position="1"/>
        <end position="39"/>
    </location>
</feature>
<proteinExistence type="predicted"/>
<name>A0AAV3YXN5_9GAST</name>
<sequence>MNNDNPRLDKISSSTNTTTNNENLRLHATSNSTTTTTNNENLRLHATSNSTTSTTVLCFIVVEGKKSISSFGQGSLRIDKLLDPNGIEMH</sequence>
<evidence type="ECO:0000313" key="3">
    <source>
        <dbReference type="Proteomes" id="UP000735302"/>
    </source>
</evidence>
<evidence type="ECO:0000256" key="1">
    <source>
        <dbReference type="SAM" id="MobiDB-lite"/>
    </source>
</evidence>
<feature type="compositionally biased region" description="Basic and acidic residues" evidence="1">
    <location>
        <begin position="1"/>
        <end position="10"/>
    </location>
</feature>
<dbReference type="AlphaFoldDB" id="A0AAV3YXN5"/>
<organism evidence="2 3">
    <name type="scientific">Plakobranchus ocellatus</name>
    <dbReference type="NCBI Taxonomy" id="259542"/>
    <lineage>
        <taxon>Eukaryota</taxon>
        <taxon>Metazoa</taxon>
        <taxon>Spiralia</taxon>
        <taxon>Lophotrochozoa</taxon>
        <taxon>Mollusca</taxon>
        <taxon>Gastropoda</taxon>
        <taxon>Heterobranchia</taxon>
        <taxon>Euthyneura</taxon>
        <taxon>Panpulmonata</taxon>
        <taxon>Sacoglossa</taxon>
        <taxon>Placobranchoidea</taxon>
        <taxon>Plakobranchidae</taxon>
        <taxon>Plakobranchus</taxon>
    </lineage>
</organism>
<dbReference type="Proteomes" id="UP000735302">
    <property type="component" value="Unassembled WGS sequence"/>
</dbReference>
<evidence type="ECO:0000313" key="2">
    <source>
        <dbReference type="EMBL" id="GFN87147.1"/>
    </source>
</evidence>
<comment type="caution">
    <text evidence="2">The sequence shown here is derived from an EMBL/GenBank/DDBJ whole genome shotgun (WGS) entry which is preliminary data.</text>
</comment>
<protein>
    <submittedName>
        <fullName evidence="2">Uncharacterized protein</fullName>
    </submittedName>
</protein>
<gene>
    <name evidence="2" type="ORF">PoB_001365300</name>
</gene>
<reference evidence="2 3" key="1">
    <citation type="journal article" date="2021" name="Elife">
        <title>Chloroplast acquisition without the gene transfer in kleptoplastic sea slugs, Plakobranchus ocellatus.</title>
        <authorList>
            <person name="Maeda T."/>
            <person name="Takahashi S."/>
            <person name="Yoshida T."/>
            <person name="Shimamura S."/>
            <person name="Takaki Y."/>
            <person name="Nagai Y."/>
            <person name="Toyoda A."/>
            <person name="Suzuki Y."/>
            <person name="Arimoto A."/>
            <person name="Ishii H."/>
            <person name="Satoh N."/>
            <person name="Nishiyama T."/>
            <person name="Hasebe M."/>
            <person name="Maruyama T."/>
            <person name="Minagawa J."/>
            <person name="Obokata J."/>
            <person name="Shigenobu S."/>
        </authorList>
    </citation>
    <scope>NUCLEOTIDE SEQUENCE [LARGE SCALE GENOMIC DNA]</scope>
</reference>
<keyword evidence="3" id="KW-1185">Reference proteome</keyword>
<feature type="compositionally biased region" description="Low complexity" evidence="1">
    <location>
        <begin position="12"/>
        <end position="21"/>
    </location>
</feature>
<dbReference type="EMBL" id="BLXT01001660">
    <property type="protein sequence ID" value="GFN87147.1"/>
    <property type="molecule type" value="Genomic_DNA"/>
</dbReference>
<accession>A0AAV3YXN5</accession>